<dbReference type="Gramene" id="OMERI03G02410.1">
    <property type="protein sequence ID" value="OMERI03G02410.1"/>
    <property type="gene ID" value="OMERI03G02410"/>
</dbReference>
<keyword evidence="2" id="KW-1185">Reference proteome</keyword>
<name>A0A0E0CUQ5_9ORYZ</name>
<sequence>MAACSVAMRGYRNGARGAVASSAAVSAAFHPVRAAHLAGGFASDSGRQAAGIQSTYYVASSYVRRESETAVSSAFLPSFEAS</sequence>
<reference evidence="1" key="2">
    <citation type="submission" date="2018-05" db="EMBL/GenBank/DDBJ databases">
        <title>OmerRS3 (Oryza meridionalis Reference Sequence Version 3).</title>
        <authorList>
            <person name="Zhang J."/>
            <person name="Kudrna D."/>
            <person name="Lee S."/>
            <person name="Talag J."/>
            <person name="Welchert J."/>
            <person name="Wing R.A."/>
        </authorList>
    </citation>
    <scope>NUCLEOTIDE SEQUENCE [LARGE SCALE GENOMIC DNA]</scope>
    <source>
        <strain evidence="1">cv. OR44</strain>
    </source>
</reference>
<reference evidence="1" key="1">
    <citation type="submission" date="2015-04" db="UniProtKB">
        <authorList>
            <consortium name="EnsemblPlants"/>
        </authorList>
    </citation>
    <scope>IDENTIFICATION</scope>
</reference>
<dbReference type="HOGENOM" id="CLU_2577801_0_0_1"/>
<organism evidence="1">
    <name type="scientific">Oryza meridionalis</name>
    <dbReference type="NCBI Taxonomy" id="40149"/>
    <lineage>
        <taxon>Eukaryota</taxon>
        <taxon>Viridiplantae</taxon>
        <taxon>Streptophyta</taxon>
        <taxon>Embryophyta</taxon>
        <taxon>Tracheophyta</taxon>
        <taxon>Spermatophyta</taxon>
        <taxon>Magnoliopsida</taxon>
        <taxon>Liliopsida</taxon>
        <taxon>Poales</taxon>
        <taxon>Poaceae</taxon>
        <taxon>BOP clade</taxon>
        <taxon>Oryzoideae</taxon>
        <taxon>Oryzeae</taxon>
        <taxon>Oryzinae</taxon>
        <taxon>Oryza</taxon>
    </lineage>
</organism>
<dbReference type="EnsemblPlants" id="OMERI03G02410.1">
    <property type="protein sequence ID" value="OMERI03G02410.1"/>
    <property type="gene ID" value="OMERI03G02410"/>
</dbReference>
<proteinExistence type="predicted"/>
<protein>
    <submittedName>
        <fullName evidence="1">Uncharacterized protein</fullName>
    </submittedName>
</protein>
<evidence type="ECO:0000313" key="2">
    <source>
        <dbReference type="Proteomes" id="UP000008021"/>
    </source>
</evidence>
<dbReference type="Proteomes" id="UP000008021">
    <property type="component" value="Chromosome 3"/>
</dbReference>
<evidence type="ECO:0000313" key="1">
    <source>
        <dbReference type="EnsemblPlants" id="OMERI03G02410.1"/>
    </source>
</evidence>
<dbReference type="AlphaFoldDB" id="A0A0E0CUQ5"/>
<accession>A0A0E0CUQ5</accession>